<dbReference type="AlphaFoldDB" id="A0A7V5VEW2"/>
<accession>A0A7V5VEW2</accession>
<name>A0A7V5VEW2_CALAY</name>
<evidence type="ECO:0008006" key="3">
    <source>
        <dbReference type="Google" id="ProtNLM"/>
    </source>
</evidence>
<sequence>MKLDQFDKLQKLVGRLEERTMYLRQQNFRLLQENSRLKKELENLAEGGISPQYEEQLKRLIEENRKLKETNNRANVKLNALIDQVGQALAEKNGVGKKIEA</sequence>
<feature type="coiled-coil region" evidence="1">
    <location>
        <begin position="27"/>
        <end position="84"/>
    </location>
</feature>
<gene>
    <name evidence="2" type="ORF">ENJ15_03705</name>
</gene>
<dbReference type="Gene3D" id="1.20.5.340">
    <property type="match status" value="1"/>
</dbReference>
<protein>
    <recommendedName>
        <fullName evidence="3">Cell division protein ZapB</fullName>
    </recommendedName>
</protein>
<evidence type="ECO:0000313" key="2">
    <source>
        <dbReference type="EMBL" id="HHM02093.1"/>
    </source>
</evidence>
<reference evidence="2" key="1">
    <citation type="journal article" date="2020" name="mSystems">
        <title>Genome- and Community-Level Interaction Insights into Carbon Utilization and Element Cycling Functions of Hydrothermarchaeota in Hydrothermal Sediment.</title>
        <authorList>
            <person name="Zhou Z."/>
            <person name="Liu Y."/>
            <person name="Xu W."/>
            <person name="Pan J."/>
            <person name="Luo Z.H."/>
            <person name="Li M."/>
        </authorList>
    </citation>
    <scope>NUCLEOTIDE SEQUENCE [LARGE SCALE GENOMIC DNA]</scope>
    <source>
        <strain evidence="2">HyVt-460</strain>
    </source>
</reference>
<dbReference type="EMBL" id="DRLI01000141">
    <property type="protein sequence ID" value="HHM02093.1"/>
    <property type="molecule type" value="Genomic_DNA"/>
</dbReference>
<dbReference type="Proteomes" id="UP000885771">
    <property type="component" value="Unassembled WGS sequence"/>
</dbReference>
<organism evidence="2">
    <name type="scientific">Caldithrix abyssi</name>
    <dbReference type="NCBI Taxonomy" id="187145"/>
    <lineage>
        <taxon>Bacteria</taxon>
        <taxon>Pseudomonadati</taxon>
        <taxon>Calditrichota</taxon>
        <taxon>Calditrichia</taxon>
        <taxon>Calditrichales</taxon>
        <taxon>Calditrichaceae</taxon>
        <taxon>Caldithrix</taxon>
    </lineage>
</organism>
<evidence type="ECO:0000256" key="1">
    <source>
        <dbReference type="SAM" id="Coils"/>
    </source>
</evidence>
<proteinExistence type="predicted"/>
<keyword evidence="1" id="KW-0175">Coiled coil</keyword>
<comment type="caution">
    <text evidence="2">The sequence shown here is derived from an EMBL/GenBank/DDBJ whole genome shotgun (WGS) entry which is preliminary data.</text>
</comment>